<protein>
    <submittedName>
        <fullName evidence="2">Uncharacterized protein LOC142165193</fullName>
    </submittedName>
</protein>
<accession>A0AC58S4K0</accession>
<reference evidence="1" key="1">
    <citation type="journal article" date="2014" name="Nat. Commun.">
        <title>The tobacco genome sequence and its comparison with those of tomato and potato.</title>
        <authorList>
            <person name="Sierro N."/>
            <person name="Battey J.N."/>
            <person name="Ouadi S."/>
            <person name="Bakaher N."/>
            <person name="Bovet L."/>
            <person name="Willig A."/>
            <person name="Goepfert S."/>
            <person name="Peitsch M.C."/>
            <person name="Ivanov N.V."/>
        </authorList>
    </citation>
    <scope>NUCLEOTIDE SEQUENCE [LARGE SCALE GENOMIC DNA]</scope>
</reference>
<dbReference type="Proteomes" id="UP000790787">
    <property type="component" value="Chromosome 10"/>
</dbReference>
<sequence>MEYLNRSLKTLTQNPDFNFHPKCARLQVIHIYFADDLLMCCRADEVSMKLMMGVFDHFSKVSGLQANLEKELIIYSRCAYGIQRQNVSRTSAISRQHPIQILGSSFVLKENYNPPAHAIS</sequence>
<organism evidence="1 2">
    <name type="scientific">Nicotiana tabacum</name>
    <name type="common">Common tobacco</name>
    <dbReference type="NCBI Taxonomy" id="4097"/>
    <lineage>
        <taxon>Eukaryota</taxon>
        <taxon>Viridiplantae</taxon>
        <taxon>Streptophyta</taxon>
        <taxon>Embryophyta</taxon>
        <taxon>Tracheophyta</taxon>
        <taxon>Spermatophyta</taxon>
        <taxon>Magnoliopsida</taxon>
        <taxon>eudicotyledons</taxon>
        <taxon>Gunneridae</taxon>
        <taxon>Pentapetalae</taxon>
        <taxon>asterids</taxon>
        <taxon>lamiids</taxon>
        <taxon>Solanales</taxon>
        <taxon>Solanaceae</taxon>
        <taxon>Nicotianoideae</taxon>
        <taxon>Nicotianeae</taxon>
        <taxon>Nicotiana</taxon>
    </lineage>
</organism>
<proteinExistence type="predicted"/>
<name>A0AC58S4K0_TOBAC</name>
<keyword evidence="1" id="KW-1185">Reference proteome</keyword>
<gene>
    <name evidence="2" type="primary">LOC142165193</name>
</gene>
<reference evidence="2" key="2">
    <citation type="submission" date="2025-08" db="UniProtKB">
        <authorList>
            <consortium name="RefSeq"/>
        </authorList>
    </citation>
    <scope>IDENTIFICATION</scope>
    <source>
        <tissue evidence="2">Leaf</tissue>
    </source>
</reference>
<dbReference type="RefSeq" id="XP_075079904.1">
    <property type="nucleotide sequence ID" value="XM_075223803.1"/>
</dbReference>
<evidence type="ECO:0000313" key="1">
    <source>
        <dbReference type="Proteomes" id="UP000790787"/>
    </source>
</evidence>
<evidence type="ECO:0000313" key="2">
    <source>
        <dbReference type="RefSeq" id="XP_075079904.1"/>
    </source>
</evidence>